<evidence type="ECO:0000256" key="4">
    <source>
        <dbReference type="SAM" id="MobiDB-lite"/>
    </source>
</evidence>
<feature type="compositionally biased region" description="Polar residues" evidence="4">
    <location>
        <begin position="648"/>
        <end position="663"/>
    </location>
</feature>
<dbReference type="RefSeq" id="XP_053538488.1">
    <property type="nucleotide sequence ID" value="XM_053682513.1"/>
</dbReference>
<feature type="compositionally biased region" description="Polar residues" evidence="4">
    <location>
        <begin position="1226"/>
        <end position="1242"/>
    </location>
</feature>
<dbReference type="InterPro" id="IPR034085">
    <property type="entry name" value="TOG"/>
</dbReference>
<dbReference type="RefSeq" id="XP_053538487.1">
    <property type="nucleotide sequence ID" value="XM_053682512.1"/>
</dbReference>
<evidence type="ECO:0000256" key="3">
    <source>
        <dbReference type="ARBA" id="ARBA00023212"/>
    </source>
</evidence>
<feature type="compositionally biased region" description="Polar residues" evidence="4">
    <location>
        <begin position="493"/>
        <end position="505"/>
    </location>
</feature>
<evidence type="ECO:0000256" key="1">
    <source>
        <dbReference type="ARBA" id="ARBA00004245"/>
    </source>
</evidence>
<dbReference type="OrthoDB" id="63891at2759"/>
<feature type="region of interest" description="Disordered" evidence="4">
    <location>
        <begin position="387"/>
        <end position="425"/>
    </location>
</feature>
<feature type="region of interest" description="Disordered" evidence="4">
    <location>
        <begin position="778"/>
        <end position="816"/>
    </location>
</feature>
<protein>
    <submittedName>
        <fullName evidence="7 8">TOG array regulator of axonemal microtubules protein 1 isoform X1</fullName>
    </submittedName>
</protein>
<feature type="compositionally biased region" description="Low complexity" evidence="4">
    <location>
        <begin position="511"/>
        <end position="520"/>
    </location>
</feature>
<dbReference type="GO" id="GO:0000226">
    <property type="term" value="P:microtubule cytoskeleton organization"/>
    <property type="evidence" value="ECO:0007669"/>
    <property type="project" value="TreeGrafter"/>
</dbReference>
<evidence type="ECO:0000313" key="8">
    <source>
        <dbReference type="RefSeq" id="XP_053538488.1"/>
    </source>
</evidence>
<dbReference type="CTD" id="23116"/>
<dbReference type="GO" id="GO:0005881">
    <property type="term" value="C:cytoplasmic microtubule"/>
    <property type="evidence" value="ECO:0007669"/>
    <property type="project" value="TreeGrafter"/>
</dbReference>
<keyword evidence="3" id="KW-0206">Cytoskeleton</keyword>
<feature type="domain" description="TOG" evidence="5">
    <location>
        <begin position="1"/>
        <end position="218"/>
    </location>
</feature>
<feature type="compositionally biased region" description="Polar residues" evidence="4">
    <location>
        <begin position="888"/>
        <end position="910"/>
    </location>
</feature>
<dbReference type="InterPro" id="IPR016024">
    <property type="entry name" value="ARM-type_fold"/>
</dbReference>
<feature type="region of interest" description="Disordered" evidence="4">
    <location>
        <begin position="586"/>
        <end position="760"/>
    </location>
</feature>
<feature type="compositionally biased region" description="Low complexity" evidence="4">
    <location>
        <begin position="620"/>
        <end position="647"/>
    </location>
</feature>
<dbReference type="GO" id="GO:0008017">
    <property type="term" value="F:microtubule binding"/>
    <property type="evidence" value="ECO:0007669"/>
    <property type="project" value="TreeGrafter"/>
</dbReference>
<feature type="compositionally biased region" description="Polar residues" evidence="4">
    <location>
        <begin position="676"/>
        <end position="688"/>
    </location>
</feature>
<dbReference type="GO" id="GO:0005929">
    <property type="term" value="C:cilium"/>
    <property type="evidence" value="ECO:0007669"/>
    <property type="project" value="TreeGrafter"/>
</dbReference>
<evidence type="ECO:0000313" key="7">
    <source>
        <dbReference type="RefSeq" id="XP_053538487.1"/>
    </source>
</evidence>
<feature type="region of interest" description="Disordered" evidence="4">
    <location>
        <begin position="1198"/>
        <end position="1242"/>
    </location>
</feature>
<feature type="compositionally biased region" description="Polar residues" evidence="4">
    <location>
        <begin position="325"/>
        <end position="334"/>
    </location>
</feature>
<feature type="region of interest" description="Disordered" evidence="4">
    <location>
        <begin position="843"/>
        <end position="862"/>
    </location>
</feature>
<feature type="compositionally biased region" description="Polar residues" evidence="4">
    <location>
        <begin position="466"/>
        <end position="482"/>
    </location>
</feature>
<reference evidence="7 8" key="2">
    <citation type="submission" date="2025-04" db="UniProtKB">
        <authorList>
            <consortium name="RefSeq"/>
        </authorList>
    </citation>
    <scope>IDENTIFICATION</scope>
    <source>
        <tissue evidence="7 8">Blood</tissue>
    </source>
</reference>
<evidence type="ECO:0000313" key="6">
    <source>
        <dbReference type="Proteomes" id="UP000221080"/>
    </source>
</evidence>
<gene>
    <name evidence="7 8" type="primary">togaram1</name>
</gene>
<keyword evidence="2" id="KW-0963">Cytoplasm</keyword>
<dbReference type="PANTHER" id="PTHR21567">
    <property type="entry name" value="CLASP"/>
    <property type="match status" value="1"/>
</dbReference>
<dbReference type="Pfam" id="PF21041">
    <property type="entry name" value="XMAP215_CLASP_TOG"/>
    <property type="match status" value="1"/>
</dbReference>
<keyword evidence="6" id="KW-1185">Reference proteome</keyword>
<sequence>MMIYGLIPPELHEQLLDHKNYQNRTNGIEELKTILSELDLKTVSFDSIVEFIYFLHRLLDDTNFKVLYGTLQVLNLLVQKLDYDVDRYYKQIAHVALKTLGDTRAVPRNEYMNIFRQLMRVVGPQKVLDLVTGHLKHKNSRVREDVLNIIIAAVLAHPRKDFNIPHLCFLVAPYLADSKKRVRHAALELFAVFDYCLDTGKKQPIMKAIDRVELTGDAEGLMAAVQARRARHVLPRVCADGTVEYALVIPKPGQRRTPQFGSGADLEWILNGGRSNSARSHRTNVNSEGLNAYSSLGSLTDEIPLQRRIVSAGKGKNKLPWERSSLPSAGNQEPCSALNGKLSDKSNLEDLTTSMRLNQESCVTQSGLAEPLQSHPSGRRRETAVRLRRSGSLDSNPDIFKAASSSDAERGVPRTGRLLGSGNSNVERTFSLPSNPTPPGSFLLPSYPLATLPGVQLTPTLSRRSHAVSTLSMSNTWPNNRETSPRCREPSPWRNNNGEVGSTRRSPMHASRTSMASSSSFPQALNTVRSSPPISPISQLSVQDAGNSRDQRSRNLHLDLTVMNLQEPDEEPVDKEEMMNSLRSLRNSAAKKRAKASMSGSEPDPDSPDSAVKLEPNLDSSSRTSPSVTSPMSESSLSSLYSPTTPTINGTKSSSPGNLTSKTRIARVPSGKKKASPSSMEPSPQGVQPQEKLLSDASVSVVGQKVSYSKGAAAEEKPSETSSPPHVRPAGREPLRALRPAKESQLHNTKTTPVSDMSEGVVGKGVFGSMVLPSRPEVAACPEQDESTKKASWEPPAGIYGRAVSGSHDDSPEPDEATVRIFLGQERVKLSKIAREKMRQHWLEQQEAQPTPRMRQSLRHVTSEVTADETAFLQELQLNGRVLPSTKAETLTRESPTSPTSAQGPQNPQKCFSPHHQPSPPTGLPSRHTLPRRRRAPSLTRTQPSLPNSSDEIIPVTLKKDSNEQVELRPFSRPELALTQSFSLLNSDDWEKKIEGLMFLRCLSRYHSDVLNSRLHEVCLALIQEVRNLRSGVSRIAVVTLGELYSGLQKGMDQELEATAKVLLHKTGETNAFIRQDVDAALDSMVQNCTPTRSMNALLAGGLGHLNAAVRKCTAQHLTTLVEKIGTGRLLSGAKDLTDRILPAVSKLVQDSSQETRYFGRQMLLFLSSHRDFDKMVEKYIPPKDVATIRDTVVTLKTKGPGEMPQDTPSARGRRSISGSGMVRASSLTREPQISSSKDNNKAQFRSIADKTEYVKQLKALLASKDFRERIKGIDQLVTDCEENPYMVMGNIFPVFDAFKERLQESNSKVNLYALEALQKIITLLKDNLAQAVYILVPAVVDNHLNSKNNGIYMAATGAIRALINNLDNTLLLQPFCTKAQFVSGKAKLDLVDRVAELVRELYPRKPQLVEQKALPLLWHLLGSSCKSGTVHGRSGTMRGATTNLCQALHAHMGPMLLHQAASQPSNIFKNLNEILHTLTPL</sequence>
<feature type="compositionally biased region" description="Basic and acidic residues" evidence="4">
    <location>
        <begin position="730"/>
        <end position="745"/>
    </location>
</feature>
<evidence type="ECO:0000256" key="2">
    <source>
        <dbReference type="ARBA" id="ARBA00022490"/>
    </source>
</evidence>
<feature type="region of interest" description="Disordered" evidence="4">
    <location>
        <begin position="888"/>
        <end position="954"/>
    </location>
</feature>
<comment type="subcellular location">
    <subcellularLocation>
        <location evidence="1">Cytoplasm</location>
        <location evidence="1">Cytoskeleton</location>
    </subcellularLocation>
</comment>
<dbReference type="InterPro" id="IPR011989">
    <property type="entry name" value="ARM-like"/>
</dbReference>
<dbReference type="SUPFAM" id="SSF48371">
    <property type="entry name" value="ARM repeat"/>
    <property type="match status" value="1"/>
</dbReference>
<feature type="compositionally biased region" description="Polar residues" evidence="4">
    <location>
        <begin position="939"/>
        <end position="951"/>
    </location>
</feature>
<name>A0A9F7TKB9_ICTPU</name>
<dbReference type="GeneID" id="108270203"/>
<feature type="domain" description="TOG" evidence="5">
    <location>
        <begin position="1241"/>
        <end position="1481"/>
    </location>
</feature>
<dbReference type="Gene3D" id="1.25.10.10">
    <property type="entry name" value="Leucine-rich Repeat Variant"/>
    <property type="match status" value="3"/>
</dbReference>
<reference evidence="6" key="1">
    <citation type="journal article" date="2016" name="Nat. Commun.">
        <title>The channel catfish genome sequence provides insights into the evolution of scale formation in teleosts.</title>
        <authorList>
            <person name="Liu Z."/>
            <person name="Liu S."/>
            <person name="Yao J."/>
            <person name="Bao L."/>
            <person name="Zhang J."/>
            <person name="Li Y."/>
            <person name="Jiang C."/>
            <person name="Sun L."/>
            <person name="Wang R."/>
            <person name="Zhang Y."/>
            <person name="Zhou T."/>
            <person name="Zeng Q."/>
            <person name="Fu Q."/>
            <person name="Gao S."/>
            <person name="Li N."/>
            <person name="Koren S."/>
            <person name="Jiang Y."/>
            <person name="Zimin A."/>
            <person name="Xu P."/>
            <person name="Phillippy A.M."/>
            <person name="Geng X."/>
            <person name="Song L."/>
            <person name="Sun F."/>
            <person name="Li C."/>
            <person name="Wang X."/>
            <person name="Chen A."/>
            <person name="Jin Y."/>
            <person name="Yuan Z."/>
            <person name="Yang Y."/>
            <person name="Tan S."/>
            <person name="Peatman E."/>
            <person name="Lu J."/>
            <person name="Qin Z."/>
            <person name="Dunham R."/>
            <person name="Li Z."/>
            <person name="Sonstegard T."/>
            <person name="Feng J."/>
            <person name="Danzmann R.G."/>
            <person name="Schroeder S."/>
            <person name="Scheffler B."/>
            <person name="Duke M.V."/>
            <person name="Ballard L."/>
            <person name="Kucuktas H."/>
            <person name="Kaltenboeck L."/>
            <person name="Liu H."/>
            <person name="Armbruster J."/>
            <person name="Xie Y."/>
            <person name="Kirby M.L."/>
            <person name="Tian Y."/>
            <person name="Flanagan M.E."/>
            <person name="Mu W."/>
            <person name="Waldbieser G.C."/>
        </authorList>
    </citation>
    <scope>NUCLEOTIDE SEQUENCE [LARGE SCALE GENOMIC DNA]</scope>
    <source>
        <strain evidence="6">SDA103</strain>
    </source>
</reference>
<dbReference type="InterPro" id="IPR048491">
    <property type="entry name" value="XMAP215_CLASP_TOG"/>
</dbReference>
<feature type="domain" description="TOG" evidence="5">
    <location>
        <begin position="964"/>
        <end position="1202"/>
    </location>
</feature>
<dbReference type="Pfam" id="PF12348">
    <property type="entry name" value="CLASP_N"/>
    <property type="match status" value="1"/>
</dbReference>
<accession>A0A9F7TKB9</accession>
<dbReference type="InterPro" id="IPR024395">
    <property type="entry name" value="CLASP_N_dom"/>
</dbReference>
<dbReference type="SMART" id="SM01349">
    <property type="entry name" value="TOG"/>
    <property type="match status" value="3"/>
</dbReference>
<dbReference type="Proteomes" id="UP000221080">
    <property type="component" value="Chromosome 9"/>
</dbReference>
<organism evidence="6 8">
    <name type="scientific">Ictalurus punctatus</name>
    <name type="common">Channel catfish</name>
    <name type="synonym">Silurus punctatus</name>
    <dbReference type="NCBI Taxonomy" id="7998"/>
    <lineage>
        <taxon>Eukaryota</taxon>
        <taxon>Metazoa</taxon>
        <taxon>Chordata</taxon>
        <taxon>Craniata</taxon>
        <taxon>Vertebrata</taxon>
        <taxon>Euteleostomi</taxon>
        <taxon>Actinopterygii</taxon>
        <taxon>Neopterygii</taxon>
        <taxon>Teleostei</taxon>
        <taxon>Ostariophysi</taxon>
        <taxon>Siluriformes</taxon>
        <taxon>Ictaluridae</taxon>
        <taxon>Ictalurus</taxon>
    </lineage>
</organism>
<evidence type="ECO:0000259" key="5">
    <source>
        <dbReference type="SMART" id="SM01349"/>
    </source>
</evidence>
<proteinExistence type="predicted"/>
<feature type="region of interest" description="Disordered" evidence="4">
    <location>
        <begin position="314"/>
        <end position="344"/>
    </location>
</feature>
<dbReference type="PANTHER" id="PTHR21567:SF87">
    <property type="entry name" value="CRESCERIN-LIKE PROTEIN CHE-12"/>
    <property type="match status" value="1"/>
</dbReference>
<feature type="compositionally biased region" description="Polar residues" evidence="4">
    <location>
        <begin position="746"/>
        <end position="755"/>
    </location>
</feature>
<feature type="region of interest" description="Disordered" evidence="4">
    <location>
        <begin position="466"/>
        <end position="551"/>
    </location>
</feature>